<dbReference type="Proteomes" id="UP000237105">
    <property type="component" value="Unassembled WGS sequence"/>
</dbReference>
<organism evidence="3 4">
    <name type="scientific">Parasponia andersonii</name>
    <name type="common">Sponia andersonii</name>
    <dbReference type="NCBI Taxonomy" id="3476"/>
    <lineage>
        <taxon>Eukaryota</taxon>
        <taxon>Viridiplantae</taxon>
        <taxon>Streptophyta</taxon>
        <taxon>Embryophyta</taxon>
        <taxon>Tracheophyta</taxon>
        <taxon>Spermatophyta</taxon>
        <taxon>Magnoliopsida</taxon>
        <taxon>eudicotyledons</taxon>
        <taxon>Gunneridae</taxon>
        <taxon>Pentapetalae</taxon>
        <taxon>rosids</taxon>
        <taxon>fabids</taxon>
        <taxon>Rosales</taxon>
        <taxon>Cannabaceae</taxon>
        <taxon>Parasponia</taxon>
    </lineage>
</organism>
<accession>A0A2P5D7U5</accession>
<evidence type="ECO:0000256" key="1">
    <source>
        <dbReference type="SAM" id="Phobius"/>
    </source>
</evidence>
<keyword evidence="4" id="KW-1185">Reference proteome</keyword>
<evidence type="ECO:0000313" key="4">
    <source>
        <dbReference type="Proteomes" id="UP000237105"/>
    </source>
</evidence>
<feature type="transmembrane region" description="Helical" evidence="1">
    <location>
        <begin position="197"/>
        <end position="214"/>
    </location>
</feature>
<proteinExistence type="predicted"/>
<name>A0A2P5D7U5_PARAD</name>
<sequence>MACFKDLSMTYLTLLAMFEDLLLLKKSDSYYVCNPLTEEIVMLSEPPGRIGGHLVRAGLTTTTTLFQASIGRLYWISLLGLNVPIELDPFKSAYDTTARLSASLPHVDFSGGHLRLGFVPLAPTTYGFHTCLGLILNIFLKVWDLKYISSAARPSLHSVHRLQIEPAADIDHHETCTYVSSLLCVRRGRLHCHYFRVLYLSIIVFNTVFLFLLFQL</sequence>
<protein>
    <submittedName>
        <fullName evidence="3">Uncharacterized protein</fullName>
    </submittedName>
</protein>
<gene>
    <name evidence="3" type="ORF">PanWU01x14_087920</name>
</gene>
<evidence type="ECO:0000256" key="2">
    <source>
        <dbReference type="SAM" id="SignalP"/>
    </source>
</evidence>
<keyword evidence="1" id="KW-1133">Transmembrane helix</keyword>
<feature type="signal peptide" evidence="2">
    <location>
        <begin position="1"/>
        <end position="29"/>
    </location>
</feature>
<dbReference type="AlphaFoldDB" id="A0A2P5D7U5"/>
<comment type="caution">
    <text evidence="3">The sequence shown here is derived from an EMBL/GenBank/DDBJ whole genome shotgun (WGS) entry which is preliminary data.</text>
</comment>
<keyword evidence="1" id="KW-0472">Membrane</keyword>
<reference evidence="4" key="1">
    <citation type="submission" date="2016-06" db="EMBL/GenBank/DDBJ databases">
        <title>Parallel loss of symbiosis genes in relatives of nitrogen-fixing non-legume Parasponia.</title>
        <authorList>
            <person name="Van Velzen R."/>
            <person name="Holmer R."/>
            <person name="Bu F."/>
            <person name="Rutten L."/>
            <person name="Van Zeijl A."/>
            <person name="Liu W."/>
            <person name="Santuari L."/>
            <person name="Cao Q."/>
            <person name="Sharma T."/>
            <person name="Shen D."/>
            <person name="Roswanjaya Y."/>
            <person name="Wardhani T."/>
            <person name="Kalhor M.S."/>
            <person name="Jansen J."/>
            <person name="Van den Hoogen J."/>
            <person name="Gungor B."/>
            <person name="Hartog M."/>
            <person name="Hontelez J."/>
            <person name="Verver J."/>
            <person name="Yang W.-C."/>
            <person name="Schijlen E."/>
            <person name="Repin R."/>
            <person name="Schilthuizen M."/>
            <person name="Schranz E."/>
            <person name="Heidstra R."/>
            <person name="Miyata K."/>
            <person name="Fedorova E."/>
            <person name="Kohlen W."/>
            <person name="Bisseling T."/>
            <person name="Smit S."/>
            <person name="Geurts R."/>
        </authorList>
    </citation>
    <scope>NUCLEOTIDE SEQUENCE [LARGE SCALE GENOMIC DNA]</scope>
    <source>
        <strain evidence="4">cv. WU1-14</strain>
    </source>
</reference>
<evidence type="ECO:0000313" key="3">
    <source>
        <dbReference type="EMBL" id="PON69351.1"/>
    </source>
</evidence>
<feature type="chain" id="PRO_5015105101" evidence="2">
    <location>
        <begin position="30"/>
        <end position="216"/>
    </location>
</feature>
<keyword evidence="2" id="KW-0732">Signal</keyword>
<dbReference type="EMBL" id="JXTB01000056">
    <property type="protein sequence ID" value="PON69351.1"/>
    <property type="molecule type" value="Genomic_DNA"/>
</dbReference>
<keyword evidence="1" id="KW-0812">Transmembrane</keyword>